<dbReference type="HOGENOM" id="CLU_182333_0_0_14"/>
<dbReference type="GO" id="GO:0008817">
    <property type="term" value="F:corrinoid adenosyltransferase activity"/>
    <property type="evidence" value="ECO:0007669"/>
    <property type="project" value="InterPro"/>
</dbReference>
<dbReference type="PANTHER" id="PTHR46638:SF1">
    <property type="entry name" value="CORRINOID ADENOSYLTRANSFERASE"/>
    <property type="match status" value="1"/>
</dbReference>
<dbReference type="SUPFAM" id="SSF52540">
    <property type="entry name" value="P-loop containing nucleoside triphosphate hydrolases"/>
    <property type="match status" value="1"/>
</dbReference>
<dbReference type="AlphaFoldDB" id="S5LSZ6"/>
<name>S5LSZ6_9MOLU</name>
<sequence>MKKRYLHIYCGEGKGKTSILNGTAIRAIGAGLKVKYIRFLKNRETSENKVLEKIGIKIENYYHFSKKFVWEMNLEEVELFKKRDIKRVWKIHKFTSRW</sequence>
<dbReference type="GO" id="GO:0009236">
    <property type="term" value="P:cobalamin biosynthetic process"/>
    <property type="evidence" value="ECO:0007669"/>
    <property type="project" value="InterPro"/>
</dbReference>
<dbReference type="eggNOG" id="COG2109">
    <property type="taxonomic scope" value="Bacteria"/>
</dbReference>
<protein>
    <submittedName>
        <fullName evidence="1">Cobalamin adenosyltransferase</fullName>
    </submittedName>
</protein>
<evidence type="ECO:0000313" key="2">
    <source>
        <dbReference type="Proteomes" id="UP000014984"/>
    </source>
</evidence>
<dbReference type="InterPro" id="IPR003724">
    <property type="entry name" value="CblAdoTrfase_CobA"/>
</dbReference>
<dbReference type="Pfam" id="PF02572">
    <property type="entry name" value="CobA_CobO_BtuR"/>
    <property type="match status" value="1"/>
</dbReference>
<accession>S5LSZ6</accession>
<dbReference type="KEGG" id="stai:STAIW_v1c01180"/>
<dbReference type="Gene3D" id="3.40.50.300">
    <property type="entry name" value="P-loop containing nucleotide triphosphate hydrolases"/>
    <property type="match status" value="1"/>
</dbReference>
<dbReference type="GO" id="GO:0005524">
    <property type="term" value="F:ATP binding"/>
    <property type="evidence" value="ECO:0007669"/>
    <property type="project" value="InterPro"/>
</dbReference>
<proteinExistence type="predicted"/>
<dbReference type="PANTHER" id="PTHR46638">
    <property type="entry name" value="CORRINOID ADENOSYLTRANSFERASE"/>
    <property type="match status" value="1"/>
</dbReference>
<dbReference type="OrthoDB" id="9810309at2"/>
<dbReference type="Proteomes" id="UP000014984">
    <property type="component" value="Chromosome"/>
</dbReference>
<dbReference type="EMBL" id="CP005074">
    <property type="protein sequence ID" value="AGR40804.1"/>
    <property type="molecule type" value="Genomic_DNA"/>
</dbReference>
<organism evidence="1 2">
    <name type="scientific">Spiroplasma taiwanense CT-1</name>
    <dbReference type="NCBI Taxonomy" id="1276220"/>
    <lineage>
        <taxon>Bacteria</taxon>
        <taxon>Bacillati</taxon>
        <taxon>Mycoplasmatota</taxon>
        <taxon>Mollicutes</taxon>
        <taxon>Entomoplasmatales</taxon>
        <taxon>Spiroplasmataceae</taxon>
        <taxon>Spiroplasma</taxon>
    </lineage>
</organism>
<dbReference type="InterPro" id="IPR027417">
    <property type="entry name" value="P-loop_NTPase"/>
</dbReference>
<keyword evidence="1" id="KW-0808">Transferase</keyword>
<keyword evidence="2" id="KW-1185">Reference proteome</keyword>
<evidence type="ECO:0000313" key="1">
    <source>
        <dbReference type="EMBL" id="AGR40804.1"/>
    </source>
</evidence>
<gene>
    <name evidence="1" type="ORF">STAIW_v1c01180</name>
</gene>
<dbReference type="RefSeq" id="WP_020833943.1">
    <property type="nucleotide sequence ID" value="NC_021846.1"/>
</dbReference>
<reference evidence="1 2" key="1">
    <citation type="journal article" date="2013" name="Genome Biol. Evol.">
        <title>Comparison of metabolic capacities and inference of gene content evolution in mosquito-associated Spiroplasma diminutum and S. taiwanense.</title>
        <authorList>
            <person name="Lo W.S."/>
            <person name="Ku C."/>
            <person name="Chen L.L."/>
            <person name="Chang T.H."/>
            <person name="Kuo C.H."/>
        </authorList>
    </citation>
    <scope>NUCLEOTIDE SEQUENCE [LARGE SCALE GENOMIC DNA]</scope>
    <source>
        <strain evidence="1">CT-1</strain>
    </source>
</reference>